<dbReference type="Proteomes" id="UP001596058">
    <property type="component" value="Unassembled WGS sequence"/>
</dbReference>
<proteinExistence type="predicted"/>
<evidence type="ECO:0000313" key="1">
    <source>
        <dbReference type="EMBL" id="MFC5829411.1"/>
    </source>
</evidence>
<accession>A0ABW1CUA8</accession>
<evidence type="ECO:0000313" key="2">
    <source>
        <dbReference type="Proteomes" id="UP001596058"/>
    </source>
</evidence>
<sequence>MPGQPEHPHDPDVEICVRGKARELRFRERPEVSVRAEAEPGGECAWGSDRTNLPDQVEAGVTYRDIRIDFRVAAKLADPTEPPPQPRPSPKT</sequence>
<organism evidence="1 2">
    <name type="scientific">Nonomuraea insulae</name>
    <dbReference type="NCBI Taxonomy" id="1616787"/>
    <lineage>
        <taxon>Bacteria</taxon>
        <taxon>Bacillati</taxon>
        <taxon>Actinomycetota</taxon>
        <taxon>Actinomycetes</taxon>
        <taxon>Streptosporangiales</taxon>
        <taxon>Streptosporangiaceae</taxon>
        <taxon>Nonomuraea</taxon>
    </lineage>
</organism>
<dbReference type="RefSeq" id="WP_379518896.1">
    <property type="nucleotide sequence ID" value="NZ_JBHSPA010000045.1"/>
</dbReference>
<protein>
    <submittedName>
        <fullName evidence="1">Uncharacterized protein</fullName>
    </submittedName>
</protein>
<comment type="caution">
    <text evidence="1">The sequence shown here is derived from an EMBL/GenBank/DDBJ whole genome shotgun (WGS) entry which is preliminary data.</text>
</comment>
<name>A0ABW1CUA8_9ACTN</name>
<dbReference type="EMBL" id="JBHSPA010000045">
    <property type="protein sequence ID" value="MFC5829411.1"/>
    <property type="molecule type" value="Genomic_DNA"/>
</dbReference>
<keyword evidence="2" id="KW-1185">Reference proteome</keyword>
<gene>
    <name evidence="1" type="ORF">ACFPZ3_36565</name>
</gene>
<reference evidence="2" key="1">
    <citation type="journal article" date="2019" name="Int. J. Syst. Evol. Microbiol.">
        <title>The Global Catalogue of Microorganisms (GCM) 10K type strain sequencing project: providing services to taxonomists for standard genome sequencing and annotation.</title>
        <authorList>
            <consortium name="The Broad Institute Genomics Platform"/>
            <consortium name="The Broad Institute Genome Sequencing Center for Infectious Disease"/>
            <person name="Wu L."/>
            <person name="Ma J."/>
        </authorList>
    </citation>
    <scope>NUCLEOTIDE SEQUENCE [LARGE SCALE GENOMIC DNA]</scope>
    <source>
        <strain evidence="2">CCUG 53903</strain>
    </source>
</reference>